<reference evidence="6 7" key="1">
    <citation type="journal article" date="2021" name="Environ. Microbiol.">
        <title>Gene family expansions and transcriptome signatures uncover fungal adaptations to wood decay.</title>
        <authorList>
            <person name="Hage H."/>
            <person name="Miyauchi S."/>
            <person name="Viragh M."/>
            <person name="Drula E."/>
            <person name="Min B."/>
            <person name="Chaduli D."/>
            <person name="Navarro D."/>
            <person name="Favel A."/>
            <person name="Norest M."/>
            <person name="Lesage-Meessen L."/>
            <person name="Balint B."/>
            <person name="Merenyi Z."/>
            <person name="de Eugenio L."/>
            <person name="Morin E."/>
            <person name="Martinez A.T."/>
            <person name="Baldrian P."/>
            <person name="Stursova M."/>
            <person name="Martinez M.J."/>
            <person name="Novotny C."/>
            <person name="Magnuson J.K."/>
            <person name="Spatafora J.W."/>
            <person name="Maurice S."/>
            <person name="Pangilinan J."/>
            <person name="Andreopoulos W."/>
            <person name="LaButti K."/>
            <person name="Hundley H."/>
            <person name="Na H."/>
            <person name="Kuo A."/>
            <person name="Barry K."/>
            <person name="Lipzen A."/>
            <person name="Henrissat B."/>
            <person name="Riley R."/>
            <person name="Ahrendt S."/>
            <person name="Nagy L.G."/>
            <person name="Grigoriev I.V."/>
            <person name="Martin F."/>
            <person name="Rosso M.N."/>
        </authorList>
    </citation>
    <scope>NUCLEOTIDE SEQUENCE [LARGE SCALE GENOMIC DNA]</scope>
    <source>
        <strain evidence="6 7">CIRM-BRFM 1785</strain>
    </source>
</reference>
<keyword evidence="3" id="KW-0648">Protein biosynthesis</keyword>
<feature type="compositionally biased region" description="Low complexity" evidence="4">
    <location>
        <begin position="541"/>
        <end position="551"/>
    </location>
</feature>
<feature type="region of interest" description="Disordered" evidence="4">
    <location>
        <begin position="30"/>
        <end position="163"/>
    </location>
</feature>
<feature type="domain" description="MIF4G" evidence="5">
    <location>
        <begin position="186"/>
        <end position="438"/>
    </location>
</feature>
<name>A0ABQ8K9N8_9APHY</name>
<feature type="region of interest" description="Disordered" evidence="4">
    <location>
        <begin position="741"/>
        <end position="762"/>
    </location>
</feature>
<sequence>MSILQHTFSTYRKNSSSTVWDEEWPELITSSPVKSPSHQFDHKDLPASSAAKSRPSSLESANVTPATNSSPSASTTAPKAPKAKKKSVHTTGRVRAARLTLSMRTPVTPLLSSPSLSPPSTIASAIDDRPIHPATPSQICTSRATDSAVPPPDPSKKDATASSPYAENYAAGTLEYTDPESAVILHRKVRGLLNKLTDQNFDSVSEIIITWANKSEGEHDARSLVQVIRLVYDAAVNELASTDLCARLCFKMMHKITLKAQDEGDTDAEGKPTAGGQFFRKYLMNLCQDDFERDWVAKPSATTMQSADNQGAGVGSGRDESRESAVDAGGCDAAPKTKQKGLGVVRFLGALFKELMLTERNMHDCIKKCLGNIEKHEEEEIESLCVLLNAVGQLLDTTEGRAQMDSYFAHIMELTENPKLNKRMQFLLLDVIELRERKWLPRGQAQAASPTTTAAAHAPAAKKAPVKEEGHRFEERKYEIFHRGRQRPHVSSCGGAVTVNTHAHAAPSSEVKSSHSEKTSKSKTMTFGPMGAFAKNKNKRSSVSLSRGPSSAFGNWMNPNPGGAEPEAATVQPIRPRSCSASVPSGSADALEASPQPTELPLSPEPPSQPMPDEQPVLTPTPSESESSSPSTKDHPSDDASRSYMDTPSLSPVSTLPPSSPWGLRSCFYERARDKDMLPSGIDDDWPPFFNTHAVSHNSTSLTSALPLPSPVSTMPLFPIRDGHVEWQSLIASAKDRNATLSPKVSSSMTKPTTEDLVPPRRGFPAKGIDTGSADAPDWLQSRSRVVHRHSNLVQPGPPATESDNEDFVVLSTSEEQVREQLSAGAKKFLESRALDKGEAILCKLPSAHRWRLVNKLVSHAVSAGVAAARLVSDLFSLAASNGLCSPDDFDAGFSPTMEILDILTLRQPSALSLVAILLKGTRLKDEQLSRIVRKAVSSDSEMLLALLL</sequence>
<evidence type="ECO:0000259" key="5">
    <source>
        <dbReference type="SMART" id="SM00543"/>
    </source>
</evidence>
<evidence type="ECO:0000313" key="6">
    <source>
        <dbReference type="EMBL" id="KAH9834091.1"/>
    </source>
</evidence>
<dbReference type="EMBL" id="JADCUA010000016">
    <property type="protein sequence ID" value="KAH9834091.1"/>
    <property type="molecule type" value="Genomic_DNA"/>
</dbReference>
<dbReference type="Proteomes" id="UP000814176">
    <property type="component" value="Unassembled WGS sequence"/>
</dbReference>
<dbReference type="InterPro" id="IPR016024">
    <property type="entry name" value="ARM-type_fold"/>
</dbReference>
<keyword evidence="7" id="KW-1185">Reference proteome</keyword>
<dbReference type="SMART" id="SM00543">
    <property type="entry name" value="MIF4G"/>
    <property type="match status" value="1"/>
</dbReference>
<comment type="similarity">
    <text evidence="1">Belongs to the eukaryotic initiation factor 4G family.</text>
</comment>
<feature type="region of interest" description="Disordered" evidence="4">
    <location>
        <begin position="302"/>
        <end position="332"/>
    </location>
</feature>
<accession>A0ABQ8K9N8</accession>
<feature type="region of interest" description="Disordered" evidence="4">
    <location>
        <begin position="503"/>
        <end position="659"/>
    </location>
</feature>
<feature type="compositionally biased region" description="Low complexity" evidence="4">
    <location>
        <begin position="647"/>
        <end position="657"/>
    </location>
</feature>
<feature type="compositionally biased region" description="Low complexity" evidence="4">
    <location>
        <begin position="611"/>
        <end position="631"/>
    </location>
</feature>
<evidence type="ECO:0000256" key="1">
    <source>
        <dbReference type="ARBA" id="ARBA00005775"/>
    </source>
</evidence>
<feature type="compositionally biased region" description="Low complexity" evidence="4">
    <location>
        <begin position="445"/>
        <end position="463"/>
    </location>
</feature>
<evidence type="ECO:0000256" key="4">
    <source>
        <dbReference type="SAM" id="MobiDB-lite"/>
    </source>
</evidence>
<dbReference type="PANTHER" id="PTHR23253:SF9">
    <property type="entry name" value="EUKARYOTIC TRANSLATION INITIATION FACTOR 4 GAMMA 2"/>
    <property type="match status" value="1"/>
</dbReference>
<comment type="caution">
    <text evidence="6">The sequence shown here is derived from an EMBL/GenBank/DDBJ whole genome shotgun (WGS) entry which is preliminary data.</text>
</comment>
<dbReference type="PANTHER" id="PTHR23253">
    <property type="entry name" value="EUKARYOTIC TRANSLATION INITIATION FACTOR 4 GAMMA"/>
    <property type="match status" value="1"/>
</dbReference>
<dbReference type="RefSeq" id="XP_047776747.1">
    <property type="nucleotide sequence ID" value="XM_047929026.1"/>
</dbReference>
<dbReference type="GeneID" id="72009758"/>
<dbReference type="InterPro" id="IPR003890">
    <property type="entry name" value="MIF4G-like_typ-3"/>
</dbReference>
<feature type="compositionally biased region" description="Polar residues" evidence="4">
    <location>
        <begin position="741"/>
        <end position="752"/>
    </location>
</feature>
<evidence type="ECO:0000313" key="7">
    <source>
        <dbReference type="Proteomes" id="UP000814176"/>
    </source>
</evidence>
<protein>
    <recommendedName>
        <fullName evidence="5">MIF4G domain-containing protein</fullName>
    </recommendedName>
</protein>
<feature type="region of interest" description="Disordered" evidence="4">
    <location>
        <begin position="441"/>
        <end position="472"/>
    </location>
</feature>
<keyword evidence="2" id="KW-0396">Initiation factor</keyword>
<organism evidence="6 7">
    <name type="scientific">Rhodofomes roseus</name>
    <dbReference type="NCBI Taxonomy" id="34475"/>
    <lineage>
        <taxon>Eukaryota</taxon>
        <taxon>Fungi</taxon>
        <taxon>Dikarya</taxon>
        <taxon>Basidiomycota</taxon>
        <taxon>Agaricomycotina</taxon>
        <taxon>Agaricomycetes</taxon>
        <taxon>Polyporales</taxon>
        <taxon>Rhodofomes</taxon>
    </lineage>
</organism>
<proteinExistence type="inferred from homology"/>
<dbReference type="Pfam" id="PF02854">
    <property type="entry name" value="MIF4G"/>
    <property type="match status" value="1"/>
</dbReference>
<feature type="compositionally biased region" description="Low complexity" evidence="4">
    <location>
        <begin position="105"/>
        <end position="121"/>
    </location>
</feature>
<evidence type="ECO:0000256" key="3">
    <source>
        <dbReference type="ARBA" id="ARBA00022917"/>
    </source>
</evidence>
<feature type="compositionally biased region" description="Polar residues" evidence="4">
    <location>
        <begin position="135"/>
        <end position="145"/>
    </location>
</feature>
<feature type="compositionally biased region" description="Basic and acidic residues" evidence="4">
    <location>
        <begin position="632"/>
        <end position="641"/>
    </location>
</feature>
<feature type="compositionally biased region" description="Low complexity" evidence="4">
    <location>
        <begin position="47"/>
        <end position="80"/>
    </location>
</feature>
<dbReference type="SUPFAM" id="SSF48371">
    <property type="entry name" value="ARM repeat"/>
    <property type="match status" value="1"/>
</dbReference>
<dbReference type="Gene3D" id="1.25.40.180">
    <property type="match status" value="2"/>
</dbReference>
<gene>
    <name evidence="6" type="ORF">C8Q71DRAFT_909100</name>
</gene>
<evidence type="ECO:0000256" key="2">
    <source>
        <dbReference type="ARBA" id="ARBA00022540"/>
    </source>
</evidence>